<reference evidence="2" key="1">
    <citation type="submission" date="2020-02" db="EMBL/GenBank/DDBJ databases">
        <authorList>
            <person name="Meier V. D."/>
        </authorList>
    </citation>
    <scope>NUCLEOTIDE SEQUENCE</scope>
    <source>
        <strain evidence="2">AVDCRST_MAG20</strain>
    </source>
</reference>
<dbReference type="InterPro" id="IPR005302">
    <property type="entry name" value="MoCF_Sase_C"/>
</dbReference>
<dbReference type="PANTHER" id="PTHR36930">
    <property type="entry name" value="METAL-SULFUR CLUSTER BIOSYNTHESIS PROTEINS YUAD-RELATED"/>
    <property type="match status" value="1"/>
</dbReference>
<gene>
    <name evidence="2" type="ORF">AVDCRST_MAG20-576</name>
</gene>
<feature type="domain" description="MOSC" evidence="1">
    <location>
        <begin position="32"/>
        <end position="181"/>
    </location>
</feature>
<dbReference type="AlphaFoldDB" id="A0A6J4HE19"/>
<accession>A0A6J4HE19</accession>
<dbReference type="GO" id="GO:0003824">
    <property type="term" value="F:catalytic activity"/>
    <property type="evidence" value="ECO:0007669"/>
    <property type="project" value="InterPro"/>
</dbReference>
<dbReference type="SUPFAM" id="SSF50800">
    <property type="entry name" value="PK beta-barrel domain-like"/>
    <property type="match status" value="1"/>
</dbReference>
<dbReference type="GO" id="GO:0030170">
    <property type="term" value="F:pyridoxal phosphate binding"/>
    <property type="evidence" value="ECO:0007669"/>
    <property type="project" value="InterPro"/>
</dbReference>
<dbReference type="GO" id="GO:0030151">
    <property type="term" value="F:molybdenum ion binding"/>
    <property type="evidence" value="ECO:0007669"/>
    <property type="project" value="InterPro"/>
</dbReference>
<proteinExistence type="predicted"/>
<dbReference type="Gene3D" id="2.40.33.20">
    <property type="entry name" value="PK beta-barrel domain-like"/>
    <property type="match status" value="1"/>
</dbReference>
<organism evidence="2">
    <name type="scientific">uncultured Acidimicrobiales bacterium</name>
    <dbReference type="NCBI Taxonomy" id="310071"/>
    <lineage>
        <taxon>Bacteria</taxon>
        <taxon>Bacillati</taxon>
        <taxon>Actinomycetota</taxon>
        <taxon>Acidimicrobiia</taxon>
        <taxon>Acidimicrobiales</taxon>
        <taxon>environmental samples</taxon>
    </lineage>
</organism>
<dbReference type="Pfam" id="PF03473">
    <property type="entry name" value="MOSC"/>
    <property type="match status" value="1"/>
</dbReference>
<evidence type="ECO:0000259" key="1">
    <source>
        <dbReference type="PROSITE" id="PS51340"/>
    </source>
</evidence>
<dbReference type="InterPro" id="IPR052716">
    <property type="entry name" value="MOSC_domain"/>
</dbReference>
<dbReference type="PANTHER" id="PTHR36930:SF1">
    <property type="entry name" value="MOSC DOMAIN-CONTAINING PROTEIN"/>
    <property type="match status" value="1"/>
</dbReference>
<name>A0A6J4HE19_9ACTN</name>
<dbReference type="InterPro" id="IPR011037">
    <property type="entry name" value="Pyrv_Knase-like_insert_dom_sf"/>
</dbReference>
<sequence>MRPVVQQLPLAPVVPGVVVAVHRSPVHAVSKDAQDAVTLVVGHGVEGDAHAGATVRHRSRVRRGDVKPNLRQVHLVHSELHDELREGGFDLSPGLMGENVTTSGTALLELPTGARLHLGAEAVVEVTGLRNPCWQLDQIQQGLMAACLGRDERGRTVRKAGVMAVVRSGGVVRPGDPIDVELPPGRPLRLKPV</sequence>
<evidence type="ECO:0000313" key="2">
    <source>
        <dbReference type="EMBL" id="CAA9218981.1"/>
    </source>
</evidence>
<protein>
    <recommendedName>
        <fullName evidence="1">MOSC domain-containing protein</fullName>
    </recommendedName>
</protein>
<dbReference type="PROSITE" id="PS51340">
    <property type="entry name" value="MOSC"/>
    <property type="match status" value="1"/>
</dbReference>
<dbReference type="EMBL" id="CADCSY010000024">
    <property type="protein sequence ID" value="CAA9218981.1"/>
    <property type="molecule type" value="Genomic_DNA"/>
</dbReference>